<reference evidence="3" key="1">
    <citation type="journal article" date="2023" name="Science">
        <title>Genome structures resolve the early diversification of teleost fishes.</title>
        <authorList>
            <person name="Parey E."/>
            <person name="Louis A."/>
            <person name="Montfort J."/>
            <person name="Bouchez O."/>
            <person name="Roques C."/>
            <person name="Iampietro C."/>
            <person name="Lluch J."/>
            <person name="Castinel A."/>
            <person name="Donnadieu C."/>
            <person name="Desvignes T."/>
            <person name="Floi Bucao C."/>
            <person name="Jouanno E."/>
            <person name="Wen M."/>
            <person name="Mejri S."/>
            <person name="Dirks R."/>
            <person name="Jansen H."/>
            <person name="Henkel C."/>
            <person name="Chen W.J."/>
            <person name="Zahm M."/>
            <person name="Cabau C."/>
            <person name="Klopp C."/>
            <person name="Thompson A.W."/>
            <person name="Robinson-Rechavi M."/>
            <person name="Braasch I."/>
            <person name="Lecointre G."/>
            <person name="Bobe J."/>
            <person name="Postlethwait J.H."/>
            <person name="Berthelot C."/>
            <person name="Roest Crollius H."/>
            <person name="Guiguen Y."/>
        </authorList>
    </citation>
    <scope>NUCLEOTIDE SEQUENCE</scope>
    <source>
        <strain evidence="3">Concon-B</strain>
    </source>
</reference>
<organism evidence="3 4">
    <name type="scientific">Conger conger</name>
    <name type="common">Conger eel</name>
    <name type="synonym">Muraena conger</name>
    <dbReference type="NCBI Taxonomy" id="82655"/>
    <lineage>
        <taxon>Eukaryota</taxon>
        <taxon>Metazoa</taxon>
        <taxon>Chordata</taxon>
        <taxon>Craniata</taxon>
        <taxon>Vertebrata</taxon>
        <taxon>Euteleostomi</taxon>
        <taxon>Actinopterygii</taxon>
        <taxon>Neopterygii</taxon>
        <taxon>Teleostei</taxon>
        <taxon>Anguilliformes</taxon>
        <taxon>Congridae</taxon>
        <taxon>Conger</taxon>
    </lineage>
</organism>
<sequence>MLSTGVIEAPKSQGYYHIEYNLLPDDPEPTKVDLVLFGLAAKVYMENDSKVIKLWLEGEKTWLGWTQSVKVNVTRELILKLASHKVTFRVWDTKDRISAKAKSDRPKAFRLPRGKRQEDPDRSGGPPDGEAAKAGGVKAMVQKLRTLCQKETPKTTSSPKMHRNSTSADGENFCGLKRETVKTKLATLDTAGSERASSSTTVNTDRSAASAGERVGRSLSHEEQRESLVPEWKGRKRKAIQELKKVPTGLKPMQGSNDLVQSSRTRAAICPKKLSIIKDKPQFLPKRKPVKKPTQESTVFAENIKKNGIASVALNLLHLLAGDKTVTDCLVPCLPGACEAISSISLDRQLMSEALRVELNPLVIRILSASSLPATPVPYHVLKEKCLPVYCQYKFHTMNVHRTGGQEHGAHIYFRDVNVILTGLLSPGEVRECLGGPPLSIEVHDRDRKDAEDPSRGPAPFGTEPNKDRLGGNLPREKSGTRHNPHGIAKLDLSDLLHGQKCGKLTVPVNRSPPPNPAGEEGDGRDGDGPSEPPVPAGLYHAVNSVLKVWVEIARPLTRLSCIADGRLTHCPFGRVVYTFSLRNGGALAALRAEVLRTNAAAFQLPSLSEEAVGTALSCNEMSAEDRGRTDLDAVTGFHVLDGRRHLFVLEGLRDKAVERLWEAIPIRLSESEDERVEVLYNSALSFSNRLYGTLDLSLGPIRLHKQLEMIMRQPEVYLRDTVPPACLHALSRLSLLLQAKKLRNVVQSDLFPSPEMILSLNREYGVVPRRDGEKAARGNHEEGVSPHRAAAKKLAPLDNYNTEYMEWKQQRANQQFQGEIKDFIQANIEEVHQASLSIKQRLQPASLPAPNMETHGSSTQISNCTEQAQELQAKEMAKERTWRLCCSQEYQQALADAAEAEAKEKASEAQARAAWRTHDGFKFPGFKSSFEANEHPLQPDEARVEELRKPWRENVLHGNTLRPPLMRDTWPWLSRSEDFERYRKPLQFFGTVPPVTIHLAGESLRQEQLQYYRNVREGFPGQGPGPEFEGHVGAARGSLGRLEDLLKDRPMKYSLRRPGMVLKPIPMVSVLQHPEDEGEEEEREVCLPFAPGSLEHHSLRWDSNAIPRHDPLYNKFHFRGYWRPHSFHYKRIAPPLTEEERAVCRLQPDSPPQTPARAAQRQPVGNIMETRTYGDIYLHVV</sequence>
<name>A0A9Q1HSE5_CONCO</name>
<dbReference type="OrthoDB" id="188352at2759"/>
<proteinExistence type="predicted"/>
<comment type="caution">
    <text evidence="3">The sequence shown here is derived from an EMBL/GenBank/DDBJ whole genome shotgun (WGS) entry which is preliminary data.</text>
</comment>
<dbReference type="InterPro" id="IPR027876">
    <property type="entry name" value="DUF4550"/>
</dbReference>
<dbReference type="EMBL" id="JAFJMO010000013">
    <property type="protein sequence ID" value="KAJ8258508.1"/>
    <property type="molecule type" value="Genomic_DNA"/>
</dbReference>
<feature type="compositionally biased region" description="Basic and acidic residues" evidence="1">
    <location>
        <begin position="465"/>
        <end position="480"/>
    </location>
</feature>
<dbReference type="PANTHER" id="PTHR33667">
    <property type="entry name" value="SI:DKEY-57N24.6"/>
    <property type="match status" value="1"/>
</dbReference>
<feature type="region of interest" description="Disordered" evidence="1">
    <location>
        <begin position="189"/>
        <end position="233"/>
    </location>
</feature>
<evidence type="ECO:0000259" key="2">
    <source>
        <dbReference type="Pfam" id="PF15084"/>
    </source>
</evidence>
<dbReference type="Pfam" id="PF15084">
    <property type="entry name" value="DUF4550"/>
    <property type="match status" value="1"/>
</dbReference>
<feature type="region of interest" description="Disordered" evidence="1">
    <location>
        <begin position="504"/>
        <end position="537"/>
    </location>
</feature>
<feature type="region of interest" description="Disordered" evidence="1">
    <location>
        <begin position="436"/>
        <end position="487"/>
    </location>
</feature>
<gene>
    <name evidence="3" type="ORF">COCON_G00175200</name>
</gene>
<dbReference type="PANTHER" id="PTHR33667:SF7">
    <property type="entry name" value="RIKEN CDNA 1810020O05 GENE"/>
    <property type="match status" value="1"/>
</dbReference>
<feature type="compositionally biased region" description="Basic and acidic residues" evidence="1">
    <location>
        <begin position="442"/>
        <end position="455"/>
    </location>
</feature>
<feature type="compositionally biased region" description="Polar residues" evidence="1">
    <location>
        <begin position="154"/>
        <end position="169"/>
    </location>
</feature>
<accession>A0A9Q1HSE5</accession>
<feature type="domain" description="DUF4550" evidence="2">
    <location>
        <begin position="15"/>
        <end position="108"/>
    </location>
</feature>
<feature type="region of interest" description="Disordered" evidence="1">
    <location>
        <begin position="101"/>
        <end position="172"/>
    </location>
</feature>
<dbReference type="AlphaFoldDB" id="A0A9Q1HSE5"/>
<protein>
    <recommendedName>
        <fullName evidence="2">DUF4550 domain-containing protein</fullName>
    </recommendedName>
</protein>
<evidence type="ECO:0000313" key="3">
    <source>
        <dbReference type="EMBL" id="KAJ8258508.1"/>
    </source>
</evidence>
<dbReference type="Proteomes" id="UP001152803">
    <property type="component" value="Unassembled WGS sequence"/>
</dbReference>
<keyword evidence="4" id="KW-1185">Reference proteome</keyword>
<evidence type="ECO:0000256" key="1">
    <source>
        <dbReference type="SAM" id="MobiDB-lite"/>
    </source>
</evidence>
<evidence type="ECO:0000313" key="4">
    <source>
        <dbReference type="Proteomes" id="UP001152803"/>
    </source>
</evidence>
<feature type="compositionally biased region" description="Basic and acidic residues" evidence="1">
    <location>
        <begin position="214"/>
        <end position="228"/>
    </location>
</feature>
<feature type="compositionally biased region" description="Polar residues" evidence="1">
    <location>
        <begin position="195"/>
        <end position="207"/>
    </location>
</feature>